<dbReference type="InterPro" id="IPR023157">
    <property type="entry name" value="AGR-C-984p-like_sf"/>
</dbReference>
<dbReference type="Proteomes" id="UP000008130">
    <property type="component" value="Chromosome"/>
</dbReference>
<proteinExistence type="predicted"/>
<dbReference type="SUPFAM" id="SSF158837">
    <property type="entry name" value="AGR C 984p-like"/>
    <property type="match status" value="1"/>
</dbReference>
<keyword evidence="1" id="KW-0969">Cilium</keyword>
<dbReference type="PATRIC" id="fig|991905.3.peg.3970"/>
<sequence>MISTLLQYQMVSTNMTRSLDTVASEPTVRRESEYYLANIGKAKSIDDFLGDDRLFKYAMKAFGLQDMDYAKAFMRKVLEEGTDDRNSFANKLADDRYRQFAETFNFTRYGDAATAFTRAQQGVVDAYVRQSLEIQNGESNEGVRLALYFSRKAETIDSAYDILADRALAQVVYAALGLPDEFAMADVDKQAAFIEKRLDLEDFKDPQAVEAFLKRFTTMWDLAKGPPQASVPNLILSGSSATVGVGQDILTSLQGLKLGGL</sequence>
<dbReference type="eggNOG" id="ENOG502ZBJH">
    <property type="taxonomic scope" value="Bacteria"/>
</dbReference>
<dbReference type="InterPro" id="IPR010626">
    <property type="entry name" value="DUF1217"/>
</dbReference>
<name>F2J4M0_POLGS</name>
<reference evidence="1 2" key="1">
    <citation type="journal article" date="2011" name="J. Bacteriol.">
        <title>Complete genome sequence of Polymorphum gilvum SL003B-26A1T, a crude oil-degrading bacterium from oil-polluted saline soil.</title>
        <authorList>
            <person name="Li S.G."/>
            <person name="Tang Y.Q."/>
            <person name="Nie Y."/>
            <person name="Cai M."/>
            <person name="Wu X.L."/>
        </authorList>
    </citation>
    <scope>NUCLEOTIDE SEQUENCE [LARGE SCALE GENOMIC DNA]</scope>
    <source>
        <strain evidence="2">LMG 25793 / CGMCC 1.9160 / SL003B-26A1</strain>
    </source>
</reference>
<keyword evidence="1" id="KW-0282">Flagellum</keyword>
<dbReference type="Gene3D" id="1.10.3700.10">
    <property type="entry name" value="AGR C 984p-like"/>
    <property type="match status" value="1"/>
</dbReference>
<gene>
    <name evidence="1" type="ordered locus">SL003B_3852</name>
</gene>
<evidence type="ECO:0000313" key="1">
    <source>
        <dbReference type="EMBL" id="ADZ72272.1"/>
    </source>
</evidence>
<dbReference type="AlphaFoldDB" id="F2J4M0"/>
<dbReference type="EMBL" id="CP002568">
    <property type="protein sequence ID" value="ADZ72272.1"/>
    <property type="molecule type" value="Genomic_DNA"/>
</dbReference>
<dbReference type="Pfam" id="PF06748">
    <property type="entry name" value="DUF1217"/>
    <property type="match status" value="1"/>
</dbReference>
<dbReference type="HOGENOM" id="CLU_074035_0_0_5"/>
<dbReference type="RefSeq" id="WP_013654581.1">
    <property type="nucleotide sequence ID" value="NC_015259.1"/>
</dbReference>
<organism evidence="1 2">
    <name type="scientific">Polymorphum gilvum (strain LMG 25793 / CGMCC 1.9160 / SL003B-26A1)</name>
    <dbReference type="NCBI Taxonomy" id="991905"/>
    <lineage>
        <taxon>Bacteria</taxon>
        <taxon>Pseudomonadati</taxon>
        <taxon>Pseudomonadota</taxon>
        <taxon>Alphaproteobacteria</taxon>
        <taxon>Rhodobacterales</taxon>
        <taxon>Paracoccaceae</taxon>
        <taxon>Polymorphum</taxon>
    </lineage>
</organism>
<accession>F2J4M0</accession>
<protein>
    <submittedName>
        <fullName evidence="1">Flagellar basal-body rod protein flgf</fullName>
    </submittedName>
</protein>
<keyword evidence="1" id="KW-0966">Cell projection</keyword>
<evidence type="ECO:0000313" key="2">
    <source>
        <dbReference type="Proteomes" id="UP000008130"/>
    </source>
</evidence>
<dbReference type="KEGG" id="pgv:SL003B_3852"/>
<keyword evidence="2" id="KW-1185">Reference proteome</keyword>
<dbReference type="OrthoDB" id="7824597at2"/>
<dbReference type="STRING" id="991905.SL003B_3852"/>